<dbReference type="Proteomes" id="UP001066276">
    <property type="component" value="Chromosome 6"/>
</dbReference>
<dbReference type="AlphaFoldDB" id="A0AAV7QWD5"/>
<keyword evidence="3" id="KW-1185">Reference proteome</keyword>
<dbReference type="EMBL" id="JANPWB010000010">
    <property type="protein sequence ID" value="KAJ1143344.1"/>
    <property type="molecule type" value="Genomic_DNA"/>
</dbReference>
<evidence type="ECO:0000313" key="2">
    <source>
        <dbReference type="EMBL" id="KAJ1143344.1"/>
    </source>
</evidence>
<gene>
    <name evidence="2" type="ORF">NDU88_009653</name>
</gene>
<protein>
    <submittedName>
        <fullName evidence="2">Uncharacterized protein</fullName>
    </submittedName>
</protein>
<sequence length="153" mass="16305">MRPTNDIGAAVSCITSAWHHHGGNKPTLGNFADEVHCGGPSSESGGSRRSGSPGGKKKVAAGHLRHSPIDGGTPRQDLRLDHRGRFCPVQEATKRTLATQEEEHAEGAPLQGRPPPLPHHWTFSQRLSAPTGTPPCKRPRQENPKSVGHCEGG</sequence>
<feature type="region of interest" description="Disordered" evidence="1">
    <location>
        <begin position="33"/>
        <end position="153"/>
    </location>
</feature>
<proteinExistence type="predicted"/>
<accession>A0AAV7QWD5</accession>
<reference evidence="2" key="1">
    <citation type="journal article" date="2022" name="bioRxiv">
        <title>Sequencing and chromosome-scale assembly of the giantPleurodeles waltlgenome.</title>
        <authorList>
            <person name="Brown T."/>
            <person name="Elewa A."/>
            <person name="Iarovenko S."/>
            <person name="Subramanian E."/>
            <person name="Araus A.J."/>
            <person name="Petzold A."/>
            <person name="Susuki M."/>
            <person name="Suzuki K.-i.T."/>
            <person name="Hayashi T."/>
            <person name="Toyoda A."/>
            <person name="Oliveira C."/>
            <person name="Osipova E."/>
            <person name="Leigh N.D."/>
            <person name="Simon A."/>
            <person name="Yun M.H."/>
        </authorList>
    </citation>
    <scope>NUCLEOTIDE SEQUENCE</scope>
    <source>
        <strain evidence="2">20211129_DDA</strain>
        <tissue evidence="2">Liver</tissue>
    </source>
</reference>
<evidence type="ECO:0000256" key="1">
    <source>
        <dbReference type="SAM" id="MobiDB-lite"/>
    </source>
</evidence>
<name>A0AAV7QWD5_PLEWA</name>
<feature type="compositionally biased region" description="Low complexity" evidence="1">
    <location>
        <begin position="38"/>
        <end position="51"/>
    </location>
</feature>
<feature type="compositionally biased region" description="Polar residues" evidence="1">
    <location>
        <begin position="122"/>
        <end position="131"/>
    </location>
</feature>
<feature type="compositionally biased region" description="Basic residues" evidence="1">
    <location>
        <begin position="55"/>
        <end position="66"/>
    </location>
</feature>
<comment type="caution">
    <text evidence="2">The sequence shown here is derived from an EMBL/GenBank/DDBJ whole genome shotgun (WGS) entry which is preliminary data.</text>
</comment>
<organism evidence="2 3">
    <name type="scientific">Pleurodeles waltl</name>
    <name type="common">Iberian ribbed newt</name>
    <dbReference type="NCBI Taxonomy" id="8319"/>
    <lineage>
        <taxon>Eukaryota</taxon>
        <taxon>Metazoa</taxon>
        <taxon>Chordata</taxon>
        <taxon>Craniata</taxon>
        <taxon>Vertebrata</taxon>
        <taxon>Euteleostomi</taxon>
        <taxon>Amphibia</taxon>
        <taxon>Batrachia</taxon>
        <taxon>Caudata</taxon>
        <taxon>Salamandroidea</taxon>
        <taxon>Salamandridae</taxon>
        <taxon>Pleurodelinae</taxon>
        <taxon>Pleurodeles</taxon>
    </lineage>
</organism>
<evidence type="ECO:0000313" key="3">
    <source>
        <dbReference type="Proteomes" id="UP001066276"/>
    </source>
</evidence>